<feature type="transmembrane region" description="Helical" evidence="1">
    <location>
        <begin position="35"/>
        <end position="57"/>
    </location>
</feature>
<protein>
    <submittedName>
        <fullName evidence="3">Uncharacterized protein</fullName>
    </submittedName>
</protein>
<evidence type="ECO:0000256" key="1">
    <source>
        <dbReference type="SAM" id="Phobius"/>
    </source>
</evidence>
<evidence type="ECO:0000313" key="2">
    <source>
        <dbReference type="Proteomes" id="UP000887540"/>
    </source>
</evidence>
<sequence length="60" mass="6822">KVNDVITGFWPSPDSRLPSEEPACGFRNERCDYTLYIIIGILAILFVFAIVAALFLYRIL</sequence>
<accession>A0A914CW85</accession>
<name>A0A914CW85_9BILA</name>
<keyword evidence="1" id="KW-0472">Membrane</keyword>
<proteinExistence type="predicted"/>
<reference evidence="3" key="1">
    <citation type="submission" date="2022-11" db="UniProtKB">
        <authorList>
            <consortium name="WormBaseParasite"/>
        </authorList>
    </citation>
    <scope>IDENTIFICATION</scope>
</reference>
<keyword evidence="1" id="KW-1133">Transmembrane helix</keyword>
<dbReference type="Proteomes" id="UP000887540">
    <property type="component" value="Unplaced"/>
</dbReference>
<dbReference type="WBParaSite" id="ACRNAN_scaffold15452.g6320.t1">
    <property type="protein sequence ID" value="ACRNAN_scaffold15452.g6320.t1"/>
    <property type="gene ID" value="ACRNAN_scaffold15452.g6320"/>
</dbReference>
<evidence type="ECO:0000313" key="3">
    <source>
        <dbReference type="WBParaSite" id="ACRNAN_scaffold15452.g6320.t1"/>
    </source>
</evidence>
<keyword evidence="1" id="KW-0812">Transmembrane</keyword>
<keyword evidence="2" id="KW-1185">Reference proteome</keyword>
<dbReference type="AlphaFoldDB" id="A0A914CW85"/>
<organism evidence="2 3">
    <name type="scientific">Acrobeloides nanus</name>
    <dbReference type="NCBI Taxonomy" id="290746"/>
    <lineage>
        <taxon>Eukaryota</taxon>
        <taxon>Metazoa</taxon>
        <taxon>Ecdysozoa</taxon>
        <taxon>Nematoda</taxon>
        <taxon>Chromadorea</taxon>
        <taxon>Rhabditida</taxon>
        <taxon>Tylenchina</taxon>
        <taxon>Cephalobomorpha</taxon>
        <taxon>Cephaloboidea</taxon>
        <taxon>Cephalobidae</taxon>
        <taxon>Acrobeloides</taxon>
    </lineage>
</organism>